<feature type="transmembrane region" description="Helical" evidence="2">
    <location>
        <begin position="978"/>
        <end position="1000"/>
    </location>
</feature>
<feature type="compositionally biased region" description="Basic and acidic residues" evidence="1">
    <location>
        <begin position="14"/>
        <end position="43"/>
    </location>
</feature>
<feature type="region of interest" description="Disordered" evidence="1">
    <location>
        <begin position="563"/>
        <end position="589"/>
    </location>
</feature>
<feature type="region of interest" description="Disordered" evidence="1">
    <location>
        <begin position="634"/>
        <end position="657"/>
    </location>
</feature>
<accession>A0A0B7JW09</accession>
<reference evidence="3" key="1">
    <citation type="submission" date="2015-01" db="EMBL/GenBank/DDBJ databases">
        <authorList>
            <person name="Durling Mikael"/>
        </authorList>
    </citation>
    <scope>NUCLEOTIDE SEQUENCE</scope>
</reference>
<keyword evidence="2" id="KW-1133">Transmembrane helix</keyword>
<dbReference type="AlphaFoldDB" id="A0A0B7JW09"/>
<proteinExistence type="predicted"/>
<keyword evidence="2" id="KW-0812">Transmembrane</keyword>
<dbReference type="EMBL" id="CDPU01000007">
    <property type="protein sequence ID" value="CEO47487.1"/>
    <property type="molecule type" value="Genomic_DNA"/>
</dbReference>
<name>A0A0B7JW09_BIOOC</name>
<feature type="compositionally biased region" description="Polar residues" evidence="1">
    <location>
        <begin position="770"/>
        <end position="779"/>
    </location>
</feature>
<evidence type="ECO:0000256" key="2">
    <source>
        <dbReference type="SAM" id="Phobius"/>
    </source>
</evidence>
<feature type="transmembrane region" description="Helical" evidence="2">
    <location>
        <begin position="1007"/>
        <end position="1026"/>
    </location>
</feature>
<evidence type="ECO:0000256" key="1">
    <source>
        <dbReference type="SAM" id="MobiDB-lite"/>
    </source>
</evidence>
<feature type="region of interest" description="Disordered" evidence="1">
    <location>
        <begin position="101"/>
        <end position="156"/>
    </location>
</feature>
<feature type="region of interest" description="Disordered" evidence="1">
    <location>
        <begin position="1"/>
        <end position="53"/>
    </location>
</feature>
<evidence type="ECO:0000313" key="3">
    <source>
        <dbReference type="EMBL" id="CEO47487.1"/>
    </source>
</evidence>
<feature type="region of interest" description="Disordered" evidence="1">
    <location>
        <begin position="332"/>
        <end position="387"/>
    </location>
</feature>
<feature type="region of interest" description="Disordered" evidence="1">
    <location>
        <begin position="742"/>
        <end position="789"/>
    </location>
</feature>
<feature type="region of interest" description="Disordered" evidence="1">
    <location>
        <begin position="258"/>
        <end position="307"/>
    </location>
</feature>
<sequence length="1029" mass="115944">MSEARKFAIGAAHETTEFGSKRFHDEIDQPKHETHQNESHHDAGSGSGFILPLREAKVTDVEVKPDDHKKSGGFYGLRHKVSQLHSGPVQRFQHAEPTPPIMISKEIDPSNANDNSGGRNEPYVDTPSESDTEDSDIPSVSDDSVDPEIHESKAETSVVSVEFTVEEVDPLDDSWDALEVIHPYNIEYPRSRTNSFQKDLDKALMADFKNLNCSDSDSDSDLDEVEDAFLRKKIAFRRRRLTSMQSFGKRTYSEIDDWEDDDELSGGDEHRGNDKTRKRVHRSTLLFDDPPMPIREPFESDSDVEYSEADDQLLRAMELPFFRLEVMSLDSDSSTTSSDHHKHPESDPIRQEVENEQVSEIKSNEETGADSGEARPPWTDKERDDSSAMASVEFHNNIFRSSTKSNITPICGSNSIDNTDLESLFSSFSASSIESLTTLDQRQRSGVALLTELLFNHKELSPLYKLAISRVEVGKLRTHLHGFFRIYGKELHREATDEKERLAAQFIRRCARLLANAICQSLQLEGGEEDWSSLLSVERVSMEQNVNEWINASLTNVEGLVPQATEEDDNGIVDSSRVETASSESSNEDYEVVYEEAEDYLLLSEVEHFILYADAFSNLRLALRSWLNLDDGNPADPNPKANGDEAPLETDPSAASSKQTSQMFLALQSMIWRAGMTIFRNVQNVFVFTGFREPKLVDGYQRVRWKNNKGKTLFEDYAENELGALQALEAYLNTCAYQKNNTGSASSSSSNEQRTHNTKSSASGSNSSNTLPTNVSCHSGQGLGDDNTTRAFDRDIEMTASPSETLHLFTCIERGFHKLDFNQKVITNILNDQTLFESLREEHYCGYRGGWRRIISLRAIQSVHFMKFLYGGPGYIDPRCHEEVCEKGRQCDCIPPSRLVCPTGTEYKCSPVPARLSPPVGSRLMMDFFTDPAGISKHSTFVLQQLPKRTYGELRKEQGELVEAWGIYFKEGWNWSRIWWVLGLAFFPPSLLFGILWSVLRQDIQGAFGVASWWLTSATILIGILGTQV</sequence>
<protein>
    <submittedName>
        <fullName evidence="3">Uncharacterized protein</fullName>
    </submittedName>
</protein>
<feature type="compositionally biased region" description="Basic and acidic residues" evidence="1">
    <location>
        <begin position="338"/>
        <end position="353"/>
    </location>
</feature>
<keyword evidence="2" id="KW-0472">Membrane</keyword>
<feature type="compositionally biased region" description="Low complexity" evidence="1">
    <location>
        <begin position="760"/>
        <end position="769"/>
    </location>
</feature>
<gene>
    <name evidence="3" type="ORF">BN869_000003542_1</name>
</gene>
<organism evidence="3">
    <name type="scientific">Bionectria ochroleuca</name>
    <name type="common">Gliocladium roseum</name>
    <dbReference type="NCBI Taxonomy" id="29856"/>
    <lineage>
        <taxon>Eukaryota</taxon>
        <taxon>Fungi</taxon>
        <taxon>Dikarya</taxon>
        <taxon>Ascomycota</taxon>
        <taxon>Pezizomycotina</taxon>
        <taxon>Sordariomycetes</taxon>
        <taxon>Hypocreomycetidae</taxon>
        <taxon>Hypocreales</taxon>
        <taxon>Bionectriaceae</taxon>
        <taxon>Clonostachys</taxon>
    </lineage>
</organism>